<keyword evidence="3" id="KW-1003">Cell membrane</keyword>
<proteinExistence type="inferred from homology"/>
<keyword evidence="6 7" id="KW-0472">Membrane</keyword>
<keyword evidence="2 7" id="KW-0813">Transport</keyword>
<dbReference type="RefSeq" id="WP_208881675.1">
    <property type="nucleotide sequence ID" value="NZ_CP031320.1"/>
</dbReference>
<protein>
    <submittedName>
        <fullName evidence="10">Carbohydrate ABC transporter permease</fullName>
    </submittedName>
</protein>
<feature type="transmembrane region" description="Helical" evidence="7">
    <location>
        <begin position="275"/>
        <end position="294"/>
    </location>
</feature>
<keyword evidence="4 7" id="KW-0812">Transmembrane</keyword>
<feature type="region of interest" description="Disordered" evidence="8">
    <location>
        <begin position="1"/>
        <end position="29"/>
    </location>
</feature>
<keyword evidence="11" id="KW-1185">Reference proteome</keyword>
<dbReference type="GO" id="GO:0005886">
    <property type="term" value="C:plasma membrane"/>
    <property type="evidence" value="ECO:0007669"/>
    <property type="project" value="UniProtKB-SubCell"/>
</dbReference>
<feature type="transmembrane region" description="Helical" evidence="7">
    <location>
        <begin position="170"/>
        <end position="189"/>
    </location>
</feature>
<sequence length="306" mass="33379">MRTGRSTAERGTVRGAAGKPERGTVRGAAARTKTPLTYGRLARRTTVVVISLLWALPTWLLVVNALVPAAEYGGTPHWWPQGFGLFDNMSEAWTQAHLGPAMGNSLLYAVTSAGAAIVVATTAAFATVVMPVKHKTLWFWLIYSGTLLPLQVFLRPLFLAFADTGLYDAQFGLFLVYAAIAIPFAYFIMRNFALTLPPEVIEAARIDGASWWRMFWQIHVPLSKSAMVAAFVFQFVAVWNDLLFGITLSTSRNIRPVMAALAELQGNYSNVGPPVVLGGALLVSLPTVVLFFSAQRFFVSSLKLHG</sequence>
<dbReference type="SUPFAM" id="SSF161098">
    <property type="entry name" value="MetI-like"/>
    <property type="match status" value="1"/>
</dbReference>
<feature type="domain" description="ABC transmembrane type-1" evidence="9">
    <location>
        <begin position="102"/>
        <end position="294"/>
    </location>
</feature>
<evidence type="ECO:0000256" key="6">
    <source>
        <dbReference type="ARBA" id="ARBA00023136"/>
    </source>
</evidence>
<organism evidence="10 11">
    <name type="scientific">Streptomyces armeniacus</name>
    <dbReference type="NCBI Taxonomy" id="83291"/>
    <lineage>
        <taxon>Bacteria</taxon>
        <taxon>Bacillati</taxon>
        <taxon>Actinomycetota</taxon>
        <taxon>Actinomycetes</taxon>
        <taxon>Kitasatosporales</taxon>
        <taxon>Streptomycetaceae</taxon>
        <taxon>Streptomyces</taxon>
    </lineage>
</organism>
<accession>A0A345XV17</accession>
<evidence type="ECO:0000256" key="7">
    <source>
        <dbReference type="RuleBase" id="RU363032"/>
    </source>
</evidence>
<comment type="similarity">
    <text evidence="7">Belongs to the binding-protein-dependent transport system permease family.</text>
</comment>
<dbReference type="InterPro" id="IPR035906">
    <property type="entry name" value="MetI-like_sf"/>
</dbReference>
<evidence type="ECO:0000256" key="8">
    <source>
        <dbReference type="SAM" id="MobiDB-lite"/>
    </source>
</evidence>
<reference evidence="10 11" key="1">
    <citation type="submission" date="2018-07" db="EMBL/GenBank/DDBJ databases">
        <title>Draft genome of the type strain Streptomyces armeniacus ATCC 15676.</title>
        <authorList>
            <person name="Labana P."/>
            <person name="Gosse J.T."/>
            <person name="Boddy C.N."/>
        </authorList>
    </citation>
    <scope>NUCLEOTIDE SEQUENCE [LARGE SCALE GENOMIC DNA]</scope>
    <source>
        <strain evidence="10 11">ATCC 15676</strain>
    </source>
</reference>
<dbReference type="PROSITE" id="PS50928">
    <property type="entry name" value="ABC_TM1"/>
    <property type="match status" value="1"/>
</dbReference>
<evidence type="ECO:0000313" key="11">
    <source>
        <dbReference type="Proteomes" id="UP000254425"/>
    </source>
</evidence>
<dbReference type="AlphaFoldDB" id="A0A345XV17"/>
<keyword evidence="5 7" id="KW-1133">Transmembrane helix</keyword>
<evidence type="ECO:0000256" key="3">
    <source>
        <dbReference type="ARBA" id="ARBA00022475"/>
    </source>
</evidence>
<evidence type="ECO:0000259" key="9">
    <source>
        <dbReference type="PROSITE" id="PS50928"/>
    </source>
</evidence>
<dbReference type="Gene3D" id="1.10.3720.10">
    <property type="entry name" value="MetI-like"/>
    <property type="match status" value="1"/>
</dbReference>
<feature type="transmembrane region" description="Helical" evidence="7">
    <location>
        <begin position="137"/>
        <end position="158"/>
    </location>
</feature>
<feature type="transmembrane region" description="Helical" evidence="7">
    <location>
        <begin position="47"/>
        <end position="70"/>
    </location>
</feature>
<dbReference type="Pfam" id="PF00528">
    <property type="entry name" value="BPD_transp_1"/>
    <property type="match status" value="1"/>
</dbReference>
<comment type="subcellular location">
    <subcellularLocation>
        <location evidence="1 7">Cell membrane</location>
        <topology evidence="1 7">Multi-pass membrane protein</topology>
    </subcellularLocation>
</comment>
<dbReference type="Proteomes" id="UP000254425">
    <property type="component" value="Chromosome"/>
</dbReference>
<dbReference type="KEGG" id="sarm:DVA86_25365"/>
<evidence type="ECO:0000256" key="1">
    <source>
        <dbReference type="ARBA" id="ARBA00004651"/>
    </source>
</evidence>
<feature type="transmembrane region" description="Helical" evidence="7">
    <location>
        <begin position="226"/>
        <end position="248"/>
    </location>
</feature>
<evidence type="ECO:0000256" key="2">
    <source>
        <dbReference type="ARBA" id="ARBA00022448"/>
    </source>
</evidence>
<dbReference type="PANTHER" id="PTHR43744">
    <property type="entry name" value="ABC TRANSPORTER PERMEASE PROTEIN MG189-RELATED-RELATED"/>
    <property type="match status" value="1"/>
</dbReference>
<dbReference type="CDD" id="cd06261">
    <property type="entry name" value="TM_PBP2"/>
    <property type="match status" value="1"/>
</dbReference>
<dbReference type="EMBL" id="CP031320">
    <property type="protein sequence ID" value="AXK35483.1"/>
    <property type="molecule type" value="Genomic_DNA"/>
</dbReference>
<evidence type="ECO:0000313" key="10">
    <source>
        <dbReference type="EMBL" id="AXK35483.1"/>
    </source>
</evidence>
<dbReference type="InterPro" id="IPR000515">
    <property type="entry name" value="MetI-like"/>
</dbReference>
<dbReference type="GO" id="GO:0055085">
    <property type="term" value="P:transmembrane transport"/>
    <property type="evidence" value="ECO:0007669"/>
    <property type="project" value="InterPro"/>
</dbReference>
<evidence type="ECO:0000256" key="4">
    <source>
        <dbReference type="ARBA" id="ARBA00022692"/>
    </source>
</evidence>
<name>A0A345XV17_9ACTN</name>
<feature type="transmembrane region" description="Helical" evidence="7">
    <location>
        <begin position="106"/>
        <end position="130"/>
    </location>
</feature>
<gene>
    <name evidence="10" type="ORF">DVA86_25365</name>
</gene>
<evidence type="ECO:0000256" key="5">
    <source>
        <dbReference type="ARBA" id="ARBA00022989"/>
    </source>
</evidence>
<dbReference type="PANTHER" id="PTHR43744:SF12">
    <property type="entry name" value="ABC TRANSPORTER PERMEASE PROTEIN MG189-RELATED"/>
    <property type="match status" value="1"/>
</dbReference>